<dbReference type="Pfam" id="PF02518">
    <property type="entry name" value="HATPase_c"/>
    <property type="match status" value="1"/>
</dbReference>
<dbReference type="SMART" id="SM00388">
    <property type="entry name" value="HisKA"/>
    <property type="match status" value="1"/>
</dbReference>
<protein>
    <recommendedName>
        <fullName evidence="3">histidine kinase</fullName>
        <ecNumber evidence="3">2.7.13.3</ecNumber>
    </recommendedName>
</protein>
<dbReference type="CDD" id="cd17546">
    <property type="entry name" value="REC_hyHK_CKI1_RcsC-like"/>
    <property type="match status" value="1"/>
</dbReference>
<comment type="subcellular location">
    <subcellularLocation>
        <location evidence="2">Cell membrane</location>
        <topology evidence="2">Multi-pass membrane protein</topology>
    </subcellularLocation>
</comment>
<keyword evidence="13" id="KW-0472">Membrane</keyword>
<evidence type="ECO:0000256" key="5">
    <source>
        <dbReference type="ARBA" id="ARBA00022553"/>
    </source>
</evidence>
<dbReference type="RefSeq" id="WP_232311600.1">
    <property type="nucleotide sequence ID" value="NZ_CP018839.1"/>
</dbReference>
<dbReference type="SMART" id="SM00091">
    <property type="entry name" value="PAS"/>
    <property type="match status" value="1"/>
</dbReference>
<dbReference type="SMART" id="SM00387">
    <property type="entry name" value="HATPase_c"/>
    <property type="match status" value="1"/>
</dbReference>
<dbReference type="PANTHER" id="PTHR45339:SF1">
    <property type="entry name" value="HYBRID SIGNAL TRANSDUCTION HISTIDINE KINASE J"/>
    <property type="match status" value="1"/>
</dbReference>
<keyword evidence="7" id="KW-0812">Transmembrane</keyword>
<dbReference type="InterPro" id="IPR036641">
    <property type="entry name" value="HPT_dom_sf"/>
</dbReference>
<dbReference type="SUPFAM" id="SSF52172">
    <property type="entry name" value="CheY-like"/>
    <property type="match status" value="2"/>
</dbReference>
<dbReference type="STRING" id="96773.Tchl_2954"/>
<dbReference type="CDD" id="cd00130">
    <property type="entry name" value="PAS"/>
    <property type="match status" value="1"/>
</dbReference>
<dbReference type="GO" id="GO:0005886">
    <property type="term" value="C:plasma membrane"/>
    <property type="evidence" value="ECO:0007669"/>
    <property type="project" value="UniProtKB-SubCell"/>
</dbReference>
<evidence type="ECO:0000256" key="11">
    <source>
        <dbReference type="ARBA" id="ARBA00022989"/>
    </source>
</evidence>
<keyword evidence="11" id="KW-1133">Transmembrane helix</keyword>
<dbReference type="CDD" id="cd16922">
    <property type="entry name" value="HATPase_EvgS-ArcB-TorS-like"/>
    <property type="match status" value="1"/>
</dbReference>
<dbReference type="Gene3D" id="3.30.565.10">
    <property type="entry name" value="Histidine kinase-like ATPase, C-terminal domain"/>
    <property type="match status" value="1"/>
</dbReference>
<dbReference type="InterPro" id="IPR001789">
    <property type="entry name" value="Sig_transdc_resp-reg_receiver"/>
</dbReference>
<name>A0A1H5VJ11_9RHOO</name>
<dbReference type="GO" id="GO:0005524">
    <property type="term" value="F:ATP binding"/>
    <property type="evidence" value="ECO:0007669"/>
    <property type="project" value="UniProtKB-KW"/>
</dbReference>
<dbReference type="SUPFAM" id="SSF55874">
    <property type="entry name" value="ATPase domain of HSP90 chaperone/DNA topoisomerase II/histidine kinase"/>
    <property type="match status" value="1"/>
</dbReference>
<keyword evidence="9 14" id="KW-0418">Kinase</keyword>
<evidence type="ECO:0000256" key="6">
    <source>
        <dbReference type="ARBA" id="ARBA00022679"/>
    </source>
</evidence>
<evidence type="ECO:0000256" key="9">
    <source>
        <dbReference type="ARBA" id="ARBA00022777"/>
    </source>
</evidence>
<reference evidence="14 15" key="1">
    <citation type="submission" date="2016-12" db="EMBL/GenBank/DDBJ databases">
        <title>Complete genome sequence of Thauera chlorobenzoica, a Betaproteobacterium degrading haloaromatics anaerobically to CO2 and halides.</title>
        <authorList>
            <person name="Goris T."/>
            <person name="Mergelsberg M."/>
            <person name="Boll M."/>
        </authorList>
    </citation>
    <scope>NUCLEOTIDE SEQUENCE [LARGE SCALE GENOMIC DNA]</scope>
    <source>
        <strain evidence="14 15">3CB1</strain>
    </source>
</reference>
<keyword evidence="15" id="KW-1185">Reference proteome</keyword>
<keyword evidence="4" id="KW-1003">Cell membrane</keyword>
<dbReference type="InterPro" id="IPR000014">
    <property type="entry name" value="PAS"/>
</dbReference>
<dbReference type="PROSITE" id="PS50109">
    <property type="entry name" value="HIS_KIN"/>
    <property type="match status" value="1"/>
</dbReference>
<dbReference type="PROSITE" id="PS50113">
    <property type="entry name" value="PAC"/>
    <property type="match status" value="1"/>
</dbReference>
<evidence type="ECO:0000256" key="12">
    <source>
        <dbReference type="ARBA" id="ARBA00023012"/>
    </source>
</evidence>
<dbReference type="Pfam" id="PF01627">
    <property type="entry name" value="Hpt"/>
    <property type="match status" value="1"/>
</dbReference>
<comment type="catalytic activity">
    <reaction evidence="1">
        <text>ATP + protein L-histidine = ADP + protein N-phospho-L-histidine.</text>
        <dbReference type="EC" id="2.7.13.3"/>
    </reaction>
</comment>
<dbReference type="KEGG" id="tcl:Tchl_2954"/>
<organism evidence="14 15">
    <name type="scientific">Thauera chlorobenzoica</name>
    <dbReference type="NCBI Taxonomy" id="96773"/>
    <lineage>
        <taxon>Bacteria</taxon>
        <taxon>Pseudomonadati</taxon>
        <taxon>Pseudomonadota</taxon>
        <taxon>Betaproteobacteria</taxon>
        <taxon>Rhodocyclales</taxon>
        <taxon>Zoogloeaceae</taxon>
        <taxon>Thauera</taxon>
    </lineage>
</organism>
<evidence type="ECO:0000256" key="13">
    <source>
        <dbReference type="ARBA" id="ARBA00023136"/>
    </source>
</evidence>
<dbReference type="EC" id="2.7.13.3" evidence="3"/>
<dbReference type="InterPro" id="IPR013655">
    <property type="entry name" value="PAS_fold_3"/>
</dbReference>
<proteinExistence type="predicted"/>
<dbReference type="NCBIfam" id="TIGR00229">
    <property type="entry name" value="sensory_box"/>
    <property type="match status" value="1"/>
</dbReference>
<dbReference type="SUPFAM" id="SSF47384">
    <property type="entry name" value="Homodimeric domain of signal transducing histidine kinase"/>
    <property type="match status" value="1"/>
</dbReference>
<dbReference type="Gene3D" id="1.20.120.160">
    <property type="entry name" value="HPT domain"/>
    <property type="match status" value="1"/>
</dbReference>
<dbReference type="InterPro" id="IPR011006">
    <property type="entry name" value="CheY-like_superfamily"/>
</dbReference>
<dbReference type="PANTHER" id="PTHR45339">
    <property type="entry name" value="HYBRID SIGNAL TRANSDUCTION HISTIDINE KINASE J"/>
    <property type="match status" value="1"/>
</dbReference>
<dbReference type="Gene3D" id="3.40.50.2300">
    <property type="match status" value="2"/>
</dbReference>
<dbReference type="CDD" id="cd00088">
    <property type="entry name" value="HPT"/>
    <property type="match status" value="1"/>
</dbReference>
<dbReference type="Pfam" id="PF08447">
    <property type="entry name" value="PAS_3"/>
    <property type="match status" value="1"/>
</dbReference>
<dbReference type="InterPro" id="IPR008207">
    <property type="entry name" value="Sig_transdc_His_kin_Hpt_dom"/>
</dbReference>
<dbReference type="PROSITE" id="PS50110">
    <property type="entry name" value="RESPONSE_REGULATORY"/>
    <property type="match status" value="2"/>
</dbReference>
<dbReference type="InterPro" id="IPR001610">
    <property type="entry name" value="PAC"/>
</dbReference>
<evidence type="ECO:0000256" key="3">
    <source>
        <dbReference type="ARBA" id="ARBA00012438"/>
    </source>
</evidence>
<dbReference type="InterPro" id="IPR004358">
    <property type="entry name" value="Sig_transdc_His_kin-like_C"/>
</dbReference>
<dbReference type="SMART" id="SM00086">
    <property type="entry name" value="PAC"/>
    <property type="match status" value="1"/>
</dbReference>
<evidence type="ECO:0000256" key="2">
    <source>
        <dbReference type="ARBA" id="ARBA00004651"/>
    </source>
</evidence>
<dbReference type="GO" id="GO:0000155">
    <property type="term" value="F:phosphorelay sensor kinase activity"/>
    <property type="evidence" value="ECO:0007669"/>
    <property type="project" value="InterPro"/>
</dbReference>
<dbReference type="EMBL" id="CP018839">
    <property type="protein sequence ID" value="APR05769.1"/>
    <property type="molecule type" value="Genomic_DNA"/>
</dbReference>
<dbReference type="InterPro" id="IPR035965">
    <property type="entry name" value="PAS-like_dom_sf"/>
</dbReference>
<keyword evidence="5" id="KW-0597">Phosphoprotein</keyword>
<dbReference type="InterPro" id="IPR005467">
    <property type="entry name" value="His_kinase_dom"/>
</dbReference>
<evidence type="ECO:0000313" key="15">
    <source>
        <dbReference type="Proteomes" id="UP000185739"/>
    </source>
</evidence>
<keyword evidence="12" id="KW-0902">Two-component regulatory system</keyword>
<dbReference type="FunFam" id="1.10.287.130:FF:000002">
    <property type="entry name" value="Two-component osmosensing histidine kinase"/>
    <property type="match status" value="1"/>
</dbReference>
<keyword evidence="8" id="KW-0547">Nucleotide-binding</keyword>
<dbReference type="SUPFAM" id="SSF55785">
    <property type="entry name" value="PYP-like sensor domain (PAS domain)"/>
    <property type="match status" value="1"/>
</dbReference>
<dbReference type="InterPro" id="IPR003594">
    <property type="entry name" value="HATPase_dom"/>
</dbReference>
<gene>
    <name evidence="14" type="ORF">Tchl_2954</name>
</gene>
<dbReference type="InterPro" id="IPR036097">
    <property type="entry name" value="HisK_dim/P_sf"/>
</dbReference>
<evidence type="ECO:0000256" key="1">
    <source>
        <dbReference type="ARBA" id="ARBA00000085"/>
    </source>
</evidence>
<evidence type="ECO:0000256" key="8">
    <source>
        <dbReference type="ARBA" id="ARBA00022741"/>
    </source>
</evidence>
<dbReference type="PROSITE" id="PS50894">
    <property type="entry name" value="HPT"/>
    <property type="match status" value="1"/>
</dbReference>
<dbReference type="InterPro" id="IPR003661">
    <property type="entry name" value="HisK_dim/P_dom"/>
</dbReference>
<evidence type="ECO:0000256" key="4">
    <source>
        <dbReference type="ARBA" id="ARBA00022475"/>
    </source>
</evidence>
<dbReference type="PRINTS" id="PR00344">
    <property type="entry name" value="BCTRLSENSOR"/>
</dbReference>
<keyword evidence="6" id="KW-0808">Transferase</keyword>
<evidence type="ECO:0000313" key="14">
    <source>
        <dbReference type="EMBL" id="APR05769.1"/>
    </source>
</evidence>
<dbReference type="SUPFAM" id="SSF47226">
    <property type="entry name" value="Histidine-containing phosphotransfer domain, HPT domain"/>
    <property type="match status" value="1"/>
</dbReference>
<evidence type="ECO:0000256" key="10">
    <source>
        <dbReference type="ARBA" id="ARBA00022840"/>
    </source>
</evidence>
<evidence type="ECO:0000256" key="7">
    <source>
        <dbReference type="ARBA" id="ARBA00022692"/>
    </source>
</evidence>
<dbReference type="Gene3D" id="3.30.450.20">
    <property type="entry name" value="PAS domain"/>
    <property type="match status" value="1"/>
</dbReference>
<dbReference type="Pfam" id="PF00072">
    <property type="entry name" value="Response_reg"/>
    <property type="match status" value="2"/>
</dbReference>
<dbReference type="InterPro" id="IPR000700">
    <property type="entry name" value="PAS-assoc_C"/>
</dbReference>
<sequence length="856" mass="92053">MDEHAGTRAGAAGSLPPSIAAMAGGEPGDELQRARRHLALISANTATGVWDFDLRARTLRLDESWCARLGYRGEPLRDVLANWPALVREDDREAMQACLRAHLRGESAQFHVEFRVRGGAGDWRWVEARGAAVDRAADGRWCSVLGTVRDITERKMRELELLEAKEAAEAASRAKGDFLANMSHEIRTPMNGIIGMTELLLDSALTGEQREYLRTVKSSAEALLTILNDILDFSRVEAGRLELERIDFAVGAVLSETCRTLALRAAQKGVELFFEIGADVPAVLCGDPTRLRQVLLNLVANAVKFTDRGEIEVTVERLGPAVHPLLLRFSVRDTGCGIPAEKLESIFGAFSQADTSTTRKYGGTGLGLAISRHLIELMQGALEVESTPGKGSIFSFTLPFERVAEAPPGGRNALRGAHVLIAARNSAFGECLGRIMRSRGIRPQVADGADAALAALCAVRDGRDPFDFLVMDAELPEPAGFALAQRFAEADPRLDRLVMMLPSHSQRIDAMRCDELGLQFRLVKPFSSDDLFDALSMARSGASGASGGEPLAPAFEIPLPGSIPVAAEGCGRALDILVAEDNPVNQMVAARMLERAGHRVTLAANGEEALEAIDRRHFDLVLMDVQMPVMGGIEATQAIRAREARRSWVAQGEWTPVPIIAMTAHAMEGDRERCLDAGMDDYVSKPVHPQALFSAIERVCRHCADALRAGDECDGPELSGYGDAQCRRIVCLDQTRAMFDGDEAVVQQLLAVFLRDAGRTVSELQQAAAELDFVRLGELAHALKGSLGLLAADRSVDAARRLEELARAGDPAAATHQARVLVDEIKLLARAVEGEAAALAQAACGIAGNGSGAGGR</sequence>
<keyword evidence="10" id="KW-0067">ATP-binding</keyword>
<dbReference type="FunFam" id="3.30.565.10:FF:000078">
    <property type="entry name" value="Two-component sensor histidine kinase"/>
    <property type="match status" value="1"/>
</dbReference>
<dbReference type="InterPro" id="IPR036890">
    <property type="entry name" value="HATPase_C_sf"/>
</dbReference>
<dbReference type="SMART" id="SM00448">
    <property type="entry name" value="REC"/>
    <property type="match status" value="2"/>
</dbReference>
<dbReference type="Pfam" id="PF00512">
    <property type="entry name" value="HisKA"/>
    <property type="match status" value="1"/>
</dbReference>
<dbReference type="Proteomes" id="UP000185739">
    <property type="component" value="Chromosome"/>
</dbReference>
<dbReference type="CDD" id="cd00082">
    <property type="entry name" value="HisKA"/>
    <property type="match status" value="1"/>
</dbReference>
<dbReference type="AlphaFoldDB" id="A0A1H5VJ11"/>
<dbReference type="Gene3D" id="1.10.287.130">
    <property type="match status" value="1"/>
</dbReference>
<accession>A0A1H5VJ11</accession>